<organism evidence="1 2">
    <name type="scientific">Chaenocephalus aceratus</name>
    <name type="common">Blackfin icefish</name>
    <name type="synonym">Chaenichthys aceratus</name>
    <dbReference type="NCBI Taxonomy" id="36190"/>
    <lineage>
        <taxon>Eukaryota</taxon>
        <taxon>Metazoa</taxon>
        <taxon>Chordata</taxon>
        <taxon>Craniata</taxon>
        <taxon>Vertebrata</taxon>
        <taxon>Euteleostomi</taxon>
        <taxon>Actinopterygii</taxon>
        <taxon>Neopterygii</taxon>
        <taxon>Teleostei</taxon>
        <taxon>Neoteleostei</taxon>
        <taxon>Acanthomorphata</taxon>
        <taxon>Eupercaria</taxon>
        <taxon>Perciformes</taxon>
        <taxon>Notothenioidei</taxon>
        <taxon>Channichthyidae</taxon>
        <taxon>Chaenocephalus</taxon>
    </lineage>
</organism>
<dbReference type="Proteomes" id="UP001057452">
    <property type="component" value="Chromosome 13"/>
</dbReference>
<protein>
    <submittedName>
        <fullName evidence="1">Uncharacterized protein</fullName>
    </submittedName>
</protein>
<dbReference type="EMBL" id="CM043797">
    <property type="protein sequence ID" value="KAI4815740.1"/>
    <property type="molecule type" value="Genomic_DNA"/>
</dbReference>
<keyword evidence="2" id="KW-1185">Reference proteome</keyword>
<accession>A0ACB9WPP8</accession>
<gene>
    <name evidence="1" type="ORF">KUCAC02_005871</name>
</gene>
<sequence>MRQALYCFQMGKALRGPSLFLKKKRICHGSLWRTKGPMTSHLLREDCGYELLYTKQLNQEQYEGPVGRKAAEGGGAGGGCGTGECQALCTPVVYIPSLACRKLLDQHTRPDRQLCAQEASMATSEAMRRGKWRSRGWASVLYEHKPLHSLAYLRFACLYNSLRNVWSLTQLSTEEKAERRRKPHSCSLQEMRLGRRTATLTTLEILDPEEVEYIRTNATATVGDSVTLDCGSTMPTIFIWGFTKPGTDNNVAVAYNYGQGPKLQAQSSSLGHMLVPVNTSALVIEELQRDAEGMYTCQALYDTDEGTRITFYFTRLDVDDD</sequence>
<evidence type="ECO:0000313" key="2">
    <source>
        <dbReference type="Proteomes" id="UP001057452"/>
    </source>
</evidence>
<comment type="caution">
    <text evidence="1">The sequence shown here is derived from an EMBL/GenBank/DDBJ whole genome shotgun (WGS) entry which is preliminary data.</text>
</comment>
<name>A0ACB9WPP8_CHAAC</name>
<proteinExistence type="predicted"/>
<evidence type="ECO:0000313" key="1">
    <source>
        <dbReference type="EMBL" id="KAI4815740.1"/>
    </source>
</evidence>
<reference evidence="1" key="1">
    <citation type="submission" date="2022-05" db="EMBL/GenBank/DDBJ databases">
        <title>Chromosome-level genome of Chaenocephalus aceratus.</title>
        <authorList>
            <person name="Park H."/>
        </authorList>
    </citation>
    <scope>NUCLEOTIDE SEQUENCE</scope>
    <source>
        <strain evidence="1">KU_202001</strain>
    </source>
</reference>